<sequence>MLRLPSLTAWALCGAFALAPQVAPAEVAGKTFTLSISSTVAGVVGGYVTFHTDGTYNYSATNGSWGYGTYLETVDSVTGTSVVQGNGIGSDGYQGAFVAQSAPTSLGGAVPVTTLVGLGVGNLGDVFFAVGFSVDAGGSGTAEGSRGTGVDDGSRPNRVDPPARRDFRSR</sequence>
<name>A0A7C4LMS8_9PLAN</name>
<feature type="chain" id="PRO_5027887628" description="PEP-CTERM sorting domain-containing protein" evidence="2">
    <location>
        <begin position="26"/>
        <end position="170"/>
    </location>
</feature>
<dbReference type="AlphaFoldDB" id="A0A7C4LMS8"/>
<feature type="compositionally biased region" description="Basic and acidic residues" evidence="1">
    <location>
        <begin position="152"/>
        <end position="170"/>
    </location>
</feature>
<proteinExistence type="predicted"/>
<evidence type="ECO:0000256" key="1">
    <source>
        <dbReference type="SAM" id="MobiDB-lite"/>
    </source>
</evidence>
<feature type="region of interest" description="Disordered" evidence="1">
    <location>
        <begin position="139"/>
        <end position="170"/>
    </location>
</feature>
<feature type="signal peptide" evidence="2">
    <location>
        <begin position="1"/>
        <end position="25"/>
    </location>
</feature>
<comment type="caution">
    <text evidence="3">The sequence shown here is derived from an EMBL/GenBank/DDBJ whole genome shotgun (WGS) entry which is preliminary data.</text>
</comment>
<dbReference type="EMBL" id="DSVQ01000012">
    <property type="protein sequence ID" value="HGT39499.1"/>
    <property type="molecule type" value="Genomic_DNA"/>
</dbReference>
<keyword evidence="2" id="KW-0732">Signal</keyword>
<organism evidence="3">
    <name type="scientific">Schlesneria paludicola</name>
    <dbReference type="NCBI Taxonomy" id="360056"/>
    <lineage>
        <taxon>Bacteria</taxon>
        <taxon>Pseudomonadati</taxon>
        <taxon>Planctomycetota</taxon>
        <taxon>Planctomycetia</taxon>
        <taxon>Planctomycetales</taxon>
        <taxon>Planctomycetaceae</taxon>
        <taxon>Schlesneria</taxon>
    </lineage>
</organism>
<reference evidence="3" key="1">
    <citation type="journal article" date="2020" name="mSystems">
        <title>Genome- and Community-Level Interaction Insights into Carbon Utilization and Element Cycling Functions of Hydrothermarchaeota in Hydrothermal Sediment.</title>
        <authorList>
            <person name="Zhou Z."/>
            <person name="Liu Y."/>
            <person name="Xu W."/>
            <person name="Pan J."/>
            <person name="Luo Z.H."/>
            <person name="Li M."/>
        </authorList>
    </citation>
    <scope>NUCLEOTIDE SEQUENCE [LARGE SCALE GENOMIC DNA]</scope>
    <source>
        <strain evidence="3">SpSt-508</strain>
    </source>
</reference>
<protein>
    <recommendedName>
        <fullName evidence="4">PEP-CTERM sorting domain-containing protein</fullName>
    </recommendedName>
</protein>
<evidence type="ECO:0008006" key="4">
    <source>
        <dbReference type="Google" id="ProtNLM"/>
    </source>
</evidence>
<evidence type="ECO:0000313" key="3">
    <source>
        <dbReference type="EMBL" id="HGT39499.1"/>
    </source>
</evidence>
<evidence type="ECO:0000256" key="2">
    <source>
        <dbReference type="SAM" id="SignalP"/>
    </source>
</evidence>
<gene>
    <name evidence="3" type="ORF">ENS64_09595</name>
</gene>
<accession>A0A7C4LMS8</accession>